<dbReference type="InterPro" id="IPR010505">
    <property type="entry name" value="MoaA_twitch"/>
</dbReference>
<organism evidence="9">
    <name type="scientific">uncultured Acetothermia bacterium</name>
    <dbReference type="NCBI Taxonomy" id="236499"/>
    <lineage>
        <taxon>Bacteria</taxon>
        <taxon>Candidatus Bipolaricaulota</taxon>
        <taxon>environmental samples</taxon>
    </lineage>
</organism>
<keyword evidence="3" id="KW-0547">Nucleotide-binding</keyword>
<evidence type="ECO:0000313" key="9">
    <source>
        <dbReference type="EMBL" id="BAL57397.1"/>
    </source>
</evidence>
<evidence type="ECO:0000256" key="1">
    <source>
        <dbReference type="ARBA" id="ARBA00022691"/>
    </source>
</evidence>
<dbReference type="InterPro" id="IPR058240">
    <property type="entry name" value="rSAM_sf"/>
</dbReference>
<dbReference type="CDD" id="cd01335">
    <property type="entry name" value="Radical_SAM"/>
    <property type="match status" value="1"/>
</dbReference>
<dbReference type="GO" id="GO:0051539">
    <property type="term" value="F:4 iron, 4 sulfur cluster binding"/>
    <property type="evidence" value="ECO:0007669"/>
    <property type="project" value="UniProtKB-KW"/>
</dbReference>
<dbReference type="SUPFAM" id="SSF102114">
    <property type="entry name" value="Radical SAM enzymes"/>
    <property type="match status" value="1"/>
</dbReference>
<evidence type="ECO:0000256" key="3">
    <source>
        <dbReference type="ARBA" id="ARBA00022741"/>
    </source>
</evidence>
<evidence type="ECO:0000256" key="2">
    <source>
        <dbReference type="ARBA" id="ARBA00022723"/>
    </source>
</evidence>
<protein>
    <submittedName>
        <fullName evidence="9">Molybdenum cofactor biosynthesis protein A</fullName>
    </submittedName>
</protein>
<dbReference type="InterPro" id="IPR013785">
    <property type="entry name" value="Aldolase_TIM"/>
</dbReference>
<dbReference type="SMART" id="SM00729">
    <property type="entry name" value="Elp3"/>
    <property type="match status" value="1"/>
</dbReference>
<feature type="domain" description="Radical SAM core" evidence="8">
    <location>
        <begin position="1"/>
        <end position="202"/>
    </location>
</feature>
<name>H5SML1_9BACT</name>
<dbReference type="PROSITE" id="PS51918">
    <property type="entry name" value="RADICAL_SAM"/>
    <property type="match status" value="1"/>
</dbReference>
<dbReference type="GO" id="GO:0005525">
    <property type="term" value="F:GTP binding"/>
    <property type="evidence" value="ECO:0007669"/>
    <property type="project" value="UniProtKB-KW"/>
</dbReference>
<dbReference type="InterPro" id="IPR007197">
    <property type="entry name" value="rSAM"/>
</dbReference>
<evidence type="ECO:0000256" key="6">
    <source>
        <dbReference type="ARBA" id="ARBA00023134"/>
    </source>
</evidence>
<keyword evidence="2" id="KW-0479">Metal-binding</keyword>
<evidence type="ECO:0000256" key="7">
    <source>
        <dbReference type="ARBA" id="ARBA00023150"/>
    </source>
</evidence>
<evidence type="ECO:0000256" key="5">
    <source>
        <dbReference type="ARBA" id="ARBA00023014"/>
    </source>
</evidence>
<dbReference type="GO" id="GO:0046872">
    <property type="term" value="F:metal ion binding"/>
    <property type="evidence" value="ECO:0007669"/>
    <property type="project" value="UniProtKB-KW"/>
</dbReference>
<reference evidence="9" key="2">
    <citation type="journal article" date="2012" name="PLoS ONE">
        <title>A Deeply Branching Thermophilic Bacterium with an Ancient Acetyl-CoA Pathway Dominates a Subsurface Ecosystem.</title>
        <authorList>
            <person name="Takami H."/>
            <person name="Noguchi H."/>
            <person name="Takaki Y."/>
            <person name="Uchiyama I."/>
            <person name="Toyoda A."/>
            <person name="Nishi S."/>
            <person name="Chee G.-J."/>
            <person name="Arai W."/>
            <person name="Nunoura T."/>
            <person name="Itoh T."/>
            <person name="Hattori M."/>
            <person name="Takai K."/>
        </authorList>
    </citation>
    <scope>NUCLEOTIDE SEQUENCE</scope>
</reference>
<sequence length="295" mass="32636">MPLHAKFFDPKEVLSFDEIVTVVQVATELGIRSVRITGGEPLVRPNLPELIYRLKTECNLEEISCTTNGMLLERFAKDLKDAGLDRINVSVDTLRPERFRAITRFGSLETVLHGLRRAVAVGLTPLKINAVILKGFNDDEIEDLLQLTLLENVTVRFLELMPIGEALSLDGLGGYLNLTAVRLRLTEKYGLVPAEEKGHGPARYWKIPGAPGKIGFITPISDKYCATCSRLRLTATGEIRPCLAYDVHVNLRDAIRRGDREAIAEGIRQALAIKPAGHQWDEGQITQTGMSRLGG</sequence>
<dbReference type="Gene3D" id="3.20.20.70">
    <property type="entry name" value="Aldolase class I"/>
    <property type="match status" value="1"/>
</dbReference>
<keyword evidence="1" id="KW-0949">S-adenosyl-L-methionine</keyword>
<dbReference type="EMBL" id="AP011775">
    <property type="protein sequence ID" value="BAL57397.1"/>
    <property type="molecule type" value="Genomic_DNA"/>
</dbReference>
<evidence type="ECO:0000256" key="4">
    <source>
        <dbReference type="ARBA" id="ARBA00023004"/>
    </source>
</evidence>
<keyword evidence="4" id="KW-0408">Iron</keyword>
<accession>H5SML1</accession>
<dbReference type="CDD" id="cd21117">
    <property type="entry name" value="Twitch_MoaA"/>
    <property type="match status" value="1"/>
</dbReference>
<dbReference type="Pfam" id="PF04055">
    <property type="entry name" value="Radical_SAM"/>
    <property type="match status" value="1"/>
</dbReference>
<keyword evidence="5" id="KW-0411">Iron-sulfur</keyword>
<dbReference type="GO" id="GO:0061798">
    <property type="term" value="F:GTP 3',8'-cyclase activity"/>
    <property type="evidence" value="ECO:0007669"/>
    <property type="project" value="TreeGrafter"/>
</dbReference>
<dbReference type="InterPro" id="IPR050105">
    <property type="entry name" value="MoCo_biosynth_MoaA/MoaC"/>
</dbReference>
<dbReference type="GO" id="GO:0006777">
    <property type="term" value="P:Mo-molybdopterin cofactor biosynthetic process"/>
    <property type="evidence" value="ECO:0007669"/>
    <property type="project" value="UniProtKB-KW"/>
</dbReference>
<dbReference type="InterPro" id="IPR006638">
    <property type="entry name" value="Elp3/MiaA/NifB-like_rSAM"/>
</dbReference>
<dbReference type="GO" id="GO:0061799">
    <property type="term" value="F:cyclic pyranopterin monophosphate synthase activity"/>
    <property type="evidence" value="ECO:0007669"/>
    <property type="project" value="TreeGrafter"/>
</dbReference>
<reference evidence="9" key="1">
    <citation type="journal article" date="2005" name="Environ. Microbiol.">
        <title>Genetic and functional properties of uncultivated thermophilic crenarchaeotes from a subsurface gold mine as revealed by analysis of genome fragments.</title>
        <authorList>
            <person name="Nunoura T."/>
            <person name="Hirayama H."/>
            <person name="Takami H."/>
            <person name="Oida H."/>
            <person name="Nishi S."/>
            <person name="Shimamura S."/>
            <person name="Suzuki Y."/>
            <person name="Inagaki F."/>
            <person name="Takai K."/>
            <person name="Nealson K.H."/>
            <person name="Horikoshi K."/>
        </authorList>
    </citation>
    <scope>NUCLEOTIDE SEQUENCE</scope>
</reference>
<dbReference type="AlphaFoldDB" id="H5SML1"/>
<proteinExistence type="predicted"/>
<keyword evidence="7" id="KW-0501">Molybdenum cofactor biosynthesis</keyword>
<dbReference type="NCBIfam" id="TIGR02666">
    <property type="entry name" value="moaA"/>
    <property type="match status" value="1"/>
</dbReference>
<dbReference type="Pfam" id="PF06463">
    <property type="entry name" value="Mob_synth_C"/>
    <property type="match status" value="1"/>
</dbReference>
<keyword evidence="6" id="KW-0342">GTP-binding</keyword>
<dbReference type="PANTHER" id="PTHR22960">
    <property type="entry name" value="MOLYBDOPTERIN COFACTOR SYNTHESIS PROTEIN A"/>
    <property type="match status" value="1"/>
</dbReference>
<dbReference type="PANTHER" id="PTHR22960:SF0">
    <property type="entry name" value="MOLYBDENUM COFACTOR BIOSYNTHESIS PROTEIN 1"/>
    <property type="match status" value="1"/>
</dbReference>
<dbReference type="InterPro" id="IPR013483">
    <property type="entry name" value="MoaA"/>
</dbReference>
<evidence type="ECO:0000259" key="8">
    <source>
        <dbReference type="PROSITE" id="PS51918"/>
    </source>
</evidence>
<gene>
    <name evidence="9" type="ORF">HGMM_F50D11C06</name>
</gene>